<proteinExistence type="predicted"/>
<sequence length="174" mass="20098">MINKKSKFLTFVFSMLPGAGHMYMGFMNMGVSFMSVFFFIIFLSTWLDIGPLLFILPLIWFYSFFDCINRLSLDNEEFLLLEDKYLFSIDKLAKLDKSIFEKRNLAAGVVLLILGVYLMADNIMNILSQYIPQQFHSVINNFMRQTPKIIIGVAIIVIGIRLIIGKKRECKIDA</sequence>
<dbReference type="EMBL" id="JXSU01000007">
    <property type="protein sequence ID" value="KIS24203.1"/>
    <property type="molecule type" value="Genomic_DNA"/>
</dbReference>
<dbReference type="Proteomes" id="UP000032250">
    <property type="component" value="Unassembled WGS sequence"/>
</dbReference>
<gene>
    <name evidence="2" type="ORF">N495_11645</name>
</gene>
<feature type="transmembrane region" description="Helical" evidence="1">
    <location>
        <begin position="147"/>
        <end position="164"/>
    </location>
</feature>
<dbReference type="AlphaFoldDB" id="A0A0D1A073"/>
<evidence type="ECO:0000313" key="2">
    <source>
        <dbReference type="EMBL" id="KIS24203.1"/>
    </source>
</evidence>
<name>A0A0D1A073_CLOBO</name>
<accession>A0A0D1A073</accession>
<organism evidence="2 3">
    <name type="scientific">Clostridium botulinum B2 450</name>
    <dbReference type="NCBI Taxonomy" id="1379739"/>
    <lineage>
        <taxon>Bacteria</taxon>
        <taxon>Bacillati</taxon>
        <taxon>Bacillota</taxon>
        <taxon>Clostridia</taxon>
        <taxon>Eubacteriales</taxon>
        <taxon>Clostridiaceae</taxon>
        <taxon>Clostridium</taxon>
    </lineage>
</organism>
<keyword evidence="1" id="KW-1133">Transmembrane helix</keyword>
<keyword evidence="1" id="KW-0472">Membrane</keyword>
<feature type="transmembrane region" description="Helical" evidence="1">
    <location>
        <begin position="36"/>
        <end position="62"/>
    </location>
</feature>
<dbReference type="HOGENOM" id="CLU_053323_1_0_9"/>
<dbReference type="RefSeq" id="WP_003484989.1">
    <property type="nucleotide sequence ID" value="NZ_JXSU01000007.1"/>
</dbReference>
<reference evidence="2 3" key="1">
    <citation type="submission" date="2014-06" db="EMBL/GenBank/DDBJ databases">
        <title>Genome characterization of distinct group I Clostridium botulinum lineages.</title>
        <authorList>
            <person name="Giordani F."/>
            <person name="Anselmo A."/>
            <person name="Fillo S."/>
            <person name="Palozzi A.M."/>
            <person name="Fortunato A."/>
            <person name="Gentile B."/>
            <person name="Ciammaruconi A."/>
            <person name="Anniballi F."/>
            <person name="De Medici D."/>
            <person name="Lista F."/>
        </authorList>
    </citation>
    <scope>NUCLEOTIDE SEQUENCE [LARGE SCALE GENOMIC DNA]</scope>
    <source>
        <strain evidence="2 3">B2 450</strain>
    </source>
</reference>
<dbReference type="PATRIC" id="fig|1379739.3.peg.2712"/>
<protein>
    <recommendedName>
        <fullName evidence="4">TM2 domain-containing protein</fullName>
    </recommendedName>
</protein>
<feature type="transmembrane region" description="Helical" evidence="1">
    <location>
        <begin position="105"/>
        <end position="127"/>
    </location>
</feature>
<comment type="caution">
    <text evidence="2">The sequence shown here is derived from an EMBL/GenBank/DDBJ whole genome shotgun (WGS) entry which is preliminary data.</text>
</comment>
<keyword evidence="1" id="KW-0812">Transmembrane</keyword>
<evidence type="ECO:0008006" key="4">
    <source>
        <dbReference type="Google" id="ProtNLM"/>
    </source>
</evidence>
<evidence type="ECO:0000256" key="1">
    <source>
        <dbReference type="SAM" id="Phobius"/>
    </source>
</evidence>
<dbReference type="OrthoDB" id="82335at2"/>
<evidence type="ECO:0000313" key="3">
    <source>
        <dbReference type="Proteomes" id="UP000032250"/>
    </source>
</evidence>